<dbReference type="AlphaFoldDB" id="A0A1M5U3M6"/>
<dbReference type="STRING" id="1121409.SAMN02745124_00984"/>
<feature type="active site" description="Proton acceptor" evidence="3">
    <location>
        <position position="199"/>
    </location>
</feature>
<dbReference type="CDD" id="cd00616">
    <property type="entry name" value="AHBA_syn"/>
    <property type="match status" value="1"/>
</dbReference>
<dbReference type="Proteomes" id="UP000184139">
    <property type="component" value="Unassembled WGS sequence"/>
</dbReference>
<keyword evidence="7" id="KW-1185">Reference proteome</keyword>
<dbReference type="InterPro" id="IPR015424">
    <property type="entry name" value="PyrdxlP-dep_Trfase"/>
</dbReference>
<name>A0A1M5U3M6_9BACT</name>
<dbReference type="GO" id="GO:0000271">
    <property type="term" value="P:polysaccharide biosynthetic process"/>
    <property type="evidence" value="ECO:0007669"/>
    <property type="project" value="TreeGrafter"/>
</dbReference>
<evidence type="ECO:0000256" key="4">
    <source>
        <dbReference type="PIRSR" id="PIRSR000390-2"/>
    </source>
</evidence>
<keyword evidence="1 4" id="KW-0663">Pyridoxal phosphate</keyword>
<evidence type="ECO:0000256" key="2">
    <source>
        <dbReference type="ARBA" id="ARBA00037999"/>
    </source>
</evidence>
<dbReference type="SUPFAM" id="SSF53383">
    <property type="entry name" value="PLP-dependent transferases"/>
    <property type="match status" value="1"/>
</dbReference>
<proteinExistence type="inferred from homology"/>
<feature type="modified residue" description="N6-(pyridoxal phosphate)lysine" evidence="4">
    <location>
        <position position="199"/>
    </location>
</feature>
<evidence type="ECO:0000313" key="7">
    <source>
        <dbReference type="Proteomes" id="UP000184139"/>
    </source>
</evidence>
<evidence type="ECO:0000313" key="6">
    <source>
        <dbReference type="EMBL" id="SHH57559.1"/>
    </source>
</evidence>
<sequence length="394" mass="43464">MNVPLLDLKPQLDELREEIIEKVIEVIDSTRYIQGPEVDALEAEVADYCGGAHAIGVSSGTDALLVALMALDIGPGDQVLTTPFSFFATMGVILRLGARPVFADIDPVSFNIDPNQLEIALAQDRDRRIKAVIPVHLYGQCAEMTKIVSLCEHYRVPLVEDAAQAIGAEVPFSRPGSSPAWRRAGTLGIAGCFSFFPSKNLGGIGDGGMVISQDPDMAAKIRLLRNHGAYPKYYHALVGGNFRLDPIQAAVLRVKLPQLDVWHAQRRENAHRYDELFTASGLLGNGRISLPRAVFADQAAKQTKEVNYHIYNQYVIRVQERDAMRIWLQDSGVTTEIYYPLGLHQQQCLQPISSSVPMPHTEQAALETLALPIFPGLTEEMQHHVVQTIQAFYG</sequence>
<dbReference type="InterPro" id="IPR015422">
    <property type="entry name" value="PyrdxlP-dep_Trfase_small"/>
</dbReference>
<gene>
    <name evidence="6" type="ORF">SAMN02745124_00984</name>
</gene>
<dbReference type="Pfam" id="PF01041">
    <property type="entry name" value="DegT_DnrJ_EryC1"/>
    <property type="match status" value="1"/>
</dbReference>
<dbReference type="EMBL" id="FQXS01000004">
    <property type="protein sequence ID" value="SHH57559.1"/>
    <property type="molecule type" value="Genomic_DNA"/>
</dbReference>
<dbReference type="Gene3D" id="3.40.640.10">
    <property type="entry name" value="Type I PLP-dependent aspartate aminotransferase-like (Major domain)"/>
    <property type="match status" value="1"/>
</dbReference>
<accession>A0A1M5U3M6</accession>
<reference evidence="6 7" key="1">
    <citation type="submission" date="2016-11" db="EMBL/GenBank/DDBJ databases">
        <authorList>
            <person name="Jaros S."/>
            <person name="Januszkiewicz K."/>
            <person name="Wedrychowicz H."/>
        </authorList>
    </citation>
    <scope>NUCLEOTIDE SEQUENCE [LARGE SCALE GENOMIC DNA]</scope>
    <source>
        <strain evidence="6 7">DSM 9705</strain>
    </source>
</reference>
<organism evidence="6 7">
    <name type="scientific">Desulfofustis glycolicus DSM 9705</name>
    <dbReference type="NCBI Taxonomy" id="1121409"/>
    <lineage>
        <taxon>Bacteria</taxon>
        <taxon>Pseudomonadati</taxon>
        <taxon>Thermodesulfobacteriota</taxon>
        <taxon>Desulfobulbia</taxon>
        <taxon>Desulfobulbales</taxon>
        <taxon>Desulfocapsaceae</taxon>
        <taxon>Desulfofustis</taxon>
    </lineage>
</organism>
<dbReference type="RefSeq" id="WP_073373796.1">
    <property type="nucleotide sequence ID" value="NZ_FQXS01000004.1"/>
</dbReference>
<dbReference type="InterPro" id="IPR015421">
    <property type="entry name" value="PyrdxlP-dep_Trfase_major"/>
</dbReference>
<dbReference type="Gene3D" id="3.90.1150.10">
    <property type="entry name" value="Aspartate Aminotransferase, domain 1"/>
    <property type="match status" value="1"/>
</dbReference>
<dbReference type="PIRSF" id="PIRSF000390">
    <property type="entry name" value="PLP_StrS"/>
    <property type="match status" value="1"/>
</dbReference>
<evidence type="ECO:0000256" key="5">
    <source>
        <dbReference type="RuleBase" id="RU004508"/>
    </source>
</evidence>
<evidence type="ECO:0000256" key="3">
    <source>
        <dbReference type="PIRSR" id="PIRSR000390-1"/>
    </source>
</evidence>
<protein>
    <submittedName>
        <fullName evidence="6">dTDP-4-amino-4,6-dideoxygalactose transaminase</fullName>
    </submittedName>
</protein>
<comment type="similarity">
    <text evidence="2 5">Belongs to the DegT/DnrJ/EryC1 family.</text>
</comment>
<dbReference type="InterPro" id="IPR000653">
    <property type="entry name" value="DegT/StrS_aminotransferase"/>
</dbReference>
<dbReference type="GO" id="GO:0008483">
    <property type="term" value="F:transaminase activity"/>
    <property type="evidence" value="ECO:0007669"/>
    <property type="project" value="TreeGrafter"/>
</dbReference>
<dbReference type="PANTHER" id="PTHR30244">
    <property type="entry name" value="TRANSAMINASE"/>
    <property type="match status" value="1"/>
</dbReference>
<dbReference type="GO" id="GO:0030170">
    <property type="term" value="F:pyridoxal phosphate binding"/>
    <property type="evidence" value="ECO:0007669"/>
    <property type="project" value="TreeGrafter"/>
</dbReference>
<dbReference type="PANTHER" id="PTHR30244:SF36">
    <property type="entry name" value="3-OXO-GLUCOSE-6-PHOSPHATE:GLUTAMATE AMINOTRANSFERASE"/>
    <property type="match status" value="1"/>
</dbReference>
<evidence type="ECO:0000256" key="1">
    <source>
        <dbReference type="ARBA" id="ARBA00022898"/>
    </source>
</evidence>
<dbReference type="OrthoDB" id="9771070at2"/>